<dbReference type="GO" id="GO:0003746">
    <property type="term" value="F:translation elongation factor activity"/>
    <property type="evidence" value="ECO:0007669"/>
    <property type="project" value="UniProtKB-KW"/>
</dbReference>
<keyword evidence="1" id="KW-0560">Oxidoreductase</keyword>
<dbReference type="GO" id="GO:0016491">
    <property type="term" value="F:oxidoreductase activity"/>
    <property type="evidence" value="ECO:0007669"/>
    <property type="project" value="UniProtKB-KW"/>
</dbReference>
<dbReference type="AlphaFoldDB" id="A0A5S9NZN1"/>
<dbReference type="EMBL" id="CACSIM010000002">
    <property type="protein sequence ID" value="CAA0096328.1"/>
    <property type="molecule type" value="Genomic_DNA"/>
</dbReference>
<dbReference type="Proteomes" id="UP000439591">
    <property type="component" value="Unassembled WGS sequence"/>
</dbReference>
<keyword evidence="1" id="KW-0251">Elongation factor</keyword>
<keyword evidence="1" id="KW-0648">Protein biosynthesis</keyword>
<evidence type="ECO:0000313" key="2">
    <source>
        <dbReference type="Proteomes" id="UP000439591"/>
    </source>
</evidence>
<gene>
    <name evidence="1" type="primary">epmC_1</name>
    <name evidence="1" type="ORF">KFEGEMFD_01402</name>
</gene>
<reference evidence="1 2" key="1">
    <citation type="submission" date="2019-11" db="EMBL/GenBank/DDBJ databases">
        <authorList>
            <person name="Holert J."/>
        </authorList>
    </citation>
    <scope>NUCLEOTIDE SEQUENCE [LARGE SCALE GENOMIC DNA]</scope>
    <source>
        <strain evidence="1">BC3_2A</strain>
    </source>
</reference>
<dbReference type="EC" id="1.14.-.-" evidence="1"/>
<accession>A0A5S9NZN1</accession>
<dbReference type="Pfam" id="PF04315">
    <property type="entry name" value="EpmC"/>
    <property type="match status" value="1"/>
</dbReference>
<dbReference type="RefSeq" id="WP_159287770.1">
    <property type="nucleotide sequence ID" value="NZ_CACSIM010000002.1"/>
</dbReference>
<evidence type="ECO:0000313" key="1">
    <source>
        <dbReference type="EMBL" id="CAA0096328.1"/>
    </source>
</evidence>
<name>A0A5S9NZN1_9GAMM</name>
<proteinExistence type="predicted"/>
<protein>
    <submittedName>
        <fullName evidence="1">Elongation factor P hydroxylase</fullName>
        <ecNumber evidence="1">1.14.-.-</ecNumber>
    </submittedName>
</protein>
<sequence length="126" mass="14627">MRFVEFAHWCIAGERRRQQVDYGYWYEPDGRSLEQQRIFESVEAKPQALEWMFSVAAGLPFRVSIDNLTGSEIDPFPFQLAVWQSLNYFLANEMPPRAALFLQALRMHFGTAEFVASHSYKLGDIS</sequence>
<dbReference type="InterPro" id="IPR007411">
    <property type="entry name" value="EpmC"/>
</dbReference>
<organism evidence="1 2">
    <name type="scientific">Zhongshania aliphaticivorans</name>
    <dbReference type="NCBI Taxonomy" id="1470434"/>
    <lineage>
        <taxon>Bacteria</taxon>
        <taxon>Pseudomonadati</taxon>
        <taxon>Pseudomonadota</taxon>
        <taxon>Gammaproteobacteria</taxon>
        <taxon>Cellvibrionales</taxon>
        <taxon>Spongiibacteraceae</taxon>
        <taxon>Zhongshania</taxon>
    </lineage>
</organism>